<dbReference type="InterPro" id="IPR011001">
    <property type="entry name" value="Saposin-like"/>
</dbReference>
<dbReference type="OrthoDB" id="69496at2759"/>
<proteinExistence type="predicted"/>
<evidence type="ECO:0000259" key="3">
    <source>
        <dbReference type="PROSITE" id="PS50015"/>
    </source>
</evidence>
<dbReference type="Proteomes" id="UP001153709">
    <property type="component" value="Chromosome 6"/>
</dbReference>
<keyword evidence="5" id="KW-1185">Reference proteome</keyword>
<organism evidence="4 5">
    <name type="scientific">Diabrotica balteata</name>
    <name type="common">Banded cucumber beetle</name>
    <dbReference type="NCBI Taxonomy" id="107213"/>
    <lineage>
        <taxon>Eukaryota</taxon>
        <taxon>Metazoa</taxon>
        <taxon>Ecdysozoa</taxon>
        <taxon>Arthropoda</taxon>
        <taxon>Hexapoda</taxon>
        <taxon>Insecta</taxon>
        <taxon>Pterygota</taxon>
        <taxon>Neoptera</taxon>
        <taxon>Endopterygota</taxon>
        <taxon>Coleoptera</taxon>
        <taxon>Polyphaga</taxon>
        <taxon>Cucujiformia</taxon>
        <taxon>Chrysomeloidea</taxon>
        <taxon>Chrysomelidae</taxon>
        <taxon>Galerucinae</taxon>
        <taxon>Diabroticina</taxon>
        <taxon>Diabroticites</taxon>
        <taxon>Diabrotica</taxon>
    </lineage>
</organism>
<dbReference type="EMBL" id="OU898281">
    <property type="protein sequence ID" value="CAG9837013.1"/>
    <property type="molecule type" value="Genomic_DNA"/>
</dbReference>
<evidence type="ECO:0000313" key="5">
    <source>
        <dbReference type="Proteomes" id="UP001153709"/>
    </source>
</evidence>
<accession>A0A9N9T1N8</accession>
<feature type="chain" id="PRO_5040251393" description="Saposin B-type domain-containing protein" evidence="2">
    <location>
        <begin position="20"/>
        <end position="99"/>
    </location>
</feature>
<evidence type="ECO:0000256" key="1">
    <source>
        <dbReference type="ARBA" id="ARBA00023157"/>
    </source>
</evidence>
<evidence type="ECO:0000256" key="2">
    <source>
        <dbReference type="SAM" id="SignalP"/>
    </source>
</evidence>
<dbReference type="SUPFAM" id="SSF47862">
    <property type="entry name" value="Saposin"/>
    <property type="match status" value="1"/>
</dbReference>
<sequence length="99" mass="11227">MKTTLFLAVLACVGLTVYGLEDRQHCEYCEAFAVIIQNFAKQGIPLEEVEEYKEAICAMLPVDLAIFCDKELLPSLEKIYNNEFNSTSPQEICQELELC</sequence>
<reference evidence="4" key="1">
    <citation type="submission" date="2022-01" db="EMBL/GenBank/DDBJ databases">
        <authorList>
            <person name="King R."/>
        </authorList>
    </citation>
    <scope>NUCLEOTIDE SEQUENCE</scope>
</reference>
<dbReference type="PROSITE" id="PS50015">
    <property type="entry name" value="SAP_B"/>
    <property type="match status" value="1"/>
</dbReference>
<dbReference type="InterPro" id="IPR008139">
    <property type="entry name" value="SaposinB_dom"/>
</dbReference>
<evidence type="ECO:0000313" key="4">
    <source>
        <dbReference type="EMBL" id="CAG9837013.1"/>
    </source>
</evidence>
<protein>
    <recommendedName>
        <fullName evidence="3">Saposin B-type domain-containing protein</fullName>
    </recommendedName>
</protein>
<gene>
    <name evidence="4" type="ORF">DIABBA_LOCUS10039</name>
</gene>
<keyword evidence="2" id="KW-0732">Signal</keyword>
<keyword evidence="1" id="KW-1015">Disulfide bond</keyword>
<dbReference type="Gene3D" id="1.10.225.10">
    <property type="entry name" value="Saposin-like"/>
    <property type="match status" value="1"/>
</dbReference>
<feature type="domain" description="Saposin B-type" evidence="3">
    <location>
        <begin position="22"/>
        <end position="99"/>
    </location>
</feature>
<feature type="signal peptide" evidence="2">
    <location>
        <begin position="1"/>
        <end position="19"/>
    </location>
</feature>
<dbReference type="AlphaFoldDB" id="A0A9N9T1N8"/>
<name>A0A9N9T1N8_DIABA</name>